<comment type="subcellular location">
    <subcellularLocation>
        <location evidence="1">Membrane</location>
    </subcellularLocation>
</comment>
<dbReference type="AlphaFoldDB" id="A0A816QAX6"/>
<dbReference type="EMBL" id="CAJOBI010006716">
    <property type="protein sequence ID" value="CAF4067386.1"/>
    <property type="molecule type" value="Genomic_DNA"/>
</dbReference>
<keyword evidence="2 5" id="KW-0812">Transmembrane</keyword>
<evidence type="ECO:0000313" key="8">
    <source>
        <dbReference type="EMBL" id="CAF4067386.1"/>
    </source>
</evidence>
<proteinExistence type="predicted"/>
<keyword evidence="4 5" id="KW-0472">Membrane</keyword>
<evidence type="ECO:0000256" key="4">
    <source>
        <dbReference type="ARBA" id="ARBA00023136"/>
    </source>
</evidence>
<sequence length="113" mass="13217">MLPTFVLLIFNLLIIGRVLKYRQKVTPLTSVSNTLKRNRRMILQLLGISLMALITWMPWVVIIIVEDFYDPSFAEQFINIVVDYLPYVTSFASPVFALINLPEIRDEFKKLIR</sequence>
<dbReference type="Gene3D" id="1.20.1070.10">
    <property type="entry name" value="Rhodopsin 7-helix transmembrane proteins"/>
    <property type="match status" value="1"/>
</dbReference>
<protein>
    <recommendedName>
        <fullName evidence="6">G-protein coupled receptors family 1 profile domain-containing protein</fullName>
    </recommendedName>
</protein>
<dbReference type="GO" id="GO:0016020">
    <property type="term" value="C:membrane"/>
    <property type="evidence" value="ECO:0007669"/>
    <property type="project" value="UniProtKB-SubCell"/>
</dbReference>
<dbReference type="EMBL" id="CAJNRE010006851">
    <property type="protein sequence ID" value="CAF2059475.1"/>
    <property type="molecule type" value="Genomic_DNA"/>
</dbReference>
<evidence type="ECO:0000313" key="9">
    <source>
        <dbReference type="Proteomes" id="UP000663824"/>
    </source>
</evidence>
<evidence type="ECO:0000256" key="3">
    <source>
        <dbReference type="ARBA" id="ARBA00022989"/>
    </source>
</evidence>
<gene>
    <name evidence="7" type="ORF">MBJ925_LOCUS14639</name>
    <name evidence="8" type="ORF">SMN809_LOCUS15542</name>
</gene>
<feature type="domain" description="G-protein coupled receptors family 1 profile" evidence="6">
    <location>
        <begin position="1"/>
        <end position="97"/>
    </location>
</feature>
<feature type="transmembrane region" description="Helical" evidence="5">
    <location>
        <begin position="42"/>
        <end position="64"/>
    </location>
</feature>
<feature type="transmembrane region" description="Helical" evidence="5">
    <location>
        <begin position="84"/>
        <end position="101"/>
    </location>
</feature>
<dbReference type="Proteomes" id="UP000663824">
    <property type="component" value="Unassembled WGS sequence"/>
</dbReference>
<dbReference type="Proteomes" id="UP000676336">
    <property type="component" value="Unassembled WGS sequence"/>
</dbReference>
<dbReference type="SUPFAM" id="SSF81321">
    <property type="entry name" value="Family A G protein-coupled receptor-like"/>
    <property type="match status" value="1"/>
</dbReference>
<dbReference type="InterPro" id="IPR017452">
    <property type="entry name" value="GPCR_Rhodpsn_7TM"/>
</dbReference>
<evidence type="ECO:0000313" key="7">
    <source>
        <dbReference type="EMBL" id="CAF2059475.1"/>
    </source>
</evidence>
<dbReference type="PROSITE" id="PS50262">
    <property type="entry name" value="G_PROTEIN_RECEP_F1_2"/>
    <property type="match status" value="1"/>
</dbReference>
<name>A0A816QAX6_9BILA</name>
<comment type="caution">
    <text evidence="7">The sequence shown here is derived from an EMBL/GenBank/DDBJ whole genome shotgun (WGS) entry which is preliminary data.</text>
</comment>
<evidence type="ECO:0000256" key="1">
    <source>
        <dbReference type="ARBA" id="ARBA00004370"/>
    </source>
</evidence>
<evidence type="ECO:0000259" key="6">
    <source>
        <dbReference type="PROSITE" id="PS50262"/>
    </source>
</evidence>
<evidence type="ECO:0000256" key="2">
    <source>
        <dbReference type="ARBA" id="ARBA00022692"/>
    </source>
</evidence>
<accession>A0A816QAX6</accession>
<organism evidence="7 9">
    <name type="scientific">Rotaria magnacalcarata</name>
    <dbReference type="NCBI Taxonomy" id="392030"/>
    <lineage>
        <taxon>Eukaryota</taxon>
        <taxon>Metazoa</taxon>
        <taxon>Spiralia</taxon>
        <taxon>Gnathifera</taxon>
        <taxon>Rotifera</taxon>
        <taxon>Eurotatoria</taxon>
        <taxon>Bdelloidea</taxon>
        <taxon>Philodinida</taxon>
        <taxon>Philodinidae</taxon>
        <taxon>Rotaria</taxon>
    </lineage>
</organism>
<keyword evidence="3 5" id="KW-1133">Transmembrane helix</keyword>
<evidence type="ECO:0000256" key="5">
    <source>
        <dbReference type="SAM" id="Phobius"/>
    </source>
</evidence>
<reference evidence="7" key="1">
    <citation type="submission" date="2021-02" db="EMBL/GenBank/DDBJ databases">
        <authorList>
            <person name="Nowell W R."/>
        </authorList>
    </citation>
    <scope>NUCLEOTIDE SEQUENCE</scope>
</reference>
<feature type="transmembrane region" description="Helical" evidence="5">
    <location>
        <begin position="6"/>
        <end position="21"/>
    </location>
</feature>